<keyword evidence="1" id="KW-1133">Transmembrane helix</keyword>
<proteinExistence type="predicted"/>
<evidence type="ECO:0000256" key="1">
    <source>
        <dbReference type="SAM" id="Phobius"/>
    </source>
</evidence>
<dbReference type="Proteomes" id="UP000092154">
    <property type="component" value="Unassembled WGS sequence"/>
</dbReference>
<reference evidence="2 3" key="1">
    <citation type="submission" date="2016-06" db="EMBL/GenBank/DDBJ databases">
        <title>Comparative genomics of the ectomycorrhizal sister species Rhizopogon vinicolor and Rhizopogon vesiculosus (Basidiomycota: Boletales) reveals a divergence of the mating type B locus.</title>
        <authorList>
            <consortium name="DOE Joint Genome Institute"/>
            <person name="Mujic A.B."/>
            <person name="Kuo A."/>
            <person name="Tritt A."/>
            <person name="Lipzen A."/>
            <person name="Chen C."/>
            <person name="Johnson J."/>
            <person name="Sharma A."/>
            <person name="Barry K."/>
            <person name="Grigoriev I.V."/>
            <person name="Spatafora J.W."/>
        </authorList>
    </citation>
    <scope>NUCLEOTIDE SEQUENCE [LARGE SCALE GENOMIC DNA]</scope>
    <source>
        <strain evidence="2 3">AM-OR11-026</strain>
    </source>
</reference>
<keyword evidence="1" id="KW-0812">Transmembrane</keyword>
<sequence>MRPWPFFLTPCKSSAPAQPIPRSPATINSGMTPLFSVYTISYLLFMILGPLALIFVLGRKCTISVYSRYAHNA</sequence>
<protein>
    <submittedName>
        <fullName evidence="2">Uncharacterized protein</fullName>
    </submittedName>
</protein>
<dbReference type="EMBL" id="KV448134">
    <property type="protein sequence ID" value="OAX43692.1"/>
    <property type="molecule type" value="Genomic_DNA"/>
</dbReference>
<accession>A0A1B7NFS7</accession>
<name>A0A1B7NFS7_9AGAM</name>
<evidence type="ECO:0000313" key="2">
    <source>
        <dbReference type="EMBL" id="OAX43692.1"/>
    </source>
</evidence>
<dbReference type="InParanoid" id="A0A1B7NFS7"/>
<evidence type="ECO:0000313" key="3">
    <source>
        <dbReference type="Proteomes" id="UP000092154"/>
    </source>
</evidence>
<feature type="transmembrane region" description="Helical" evidence="1">
    <location>
        <begin position="35"/>
        <end position="58"/>
    </location>
</feature>
<keyword evidence="3" id="KW-1185">Reference proteome</keyword>
<dbReference type="AlphaFoldDB" id="A0A1B7NFS7"/>
<keyword evidence="1" id="KW-0472">Membrane</keyword>
<gene>
    <name evidence="2" type="ORF">K503DRAFT_89477</name>
</gene>
<organism evidence="2 3">
    <name type="scientific">Rhizopogon vinicolor AM-OR11-026</name>
    <dbReference type="NCBI Taxonomy" id="1314800"/>
    <lineage>
        <taxon>Eukaryota</taxon>
        <taxon>Fungi</taxon>
        <taxon>Dikarya</taxon>
        <taxon>Basidiomycota</taxon>
        <taxon>Agaricomycotina</taxon>
        <taxon>Agaricomycetes</taxon>
        <taxon>Agaricomycetidae</taxon>
        <taxon>Boletales</taxon>
        <taxon>Suillineae</taxon>
        <taxon>Rhizopogonaceae</taxon>
        <taxon>Rhizopogon</taxon>
    </lineage>
</organism>